<dbReference type="EMBL" id="JAIUJS010000003">
    <property type="protein sequence ID" value="MCA0153100.1"/>
    <property type="molecule type" value="Genomic_DNA"/>
</dbReference>
<evidence type="ECO:0000313" key="4">
    <source>
        <dbReference type="EMBL" id="MCA0153100.1"/>
    </source>
</evidence>
<feature type="chain" id="PRO_5045286731" evidence="2">
    <location>
        <begin position="19"/>
        <end position="770"/>
    </location>
</feature>
<proteinExistence type="predicted"/>
<dbReference type="InterPro" id="IPR009003">
    <property type="entry name" value="Peptidase_S1_PA"/>
</dbReference>
<dbReference type="Gene3D" id="2.60.40.10">
    <property type="entry name" value="Immunoglobulins"/>
    <property type="match status" value="1"/>
</dbReference>
<organism evidence="4 5">
    <name type="scientific">Winogradskyella vincentii</name>
    <dbReference type="NCBI Taxonomy" id="2877122"/>
    <lineage>
        <taxon>Bacteria</taxon>
        <taxon>Pseudomonadati</taxon>
        <taxon>Bacteroidota</taxon>
        <taxon>Flavobacteriia</taxon>
        <taxon>Flavobacteriales</taxon>
        <taxon>Flavobacteriaceae</taxon>
        <taxon>Winogradskyella</taxon>
    </lineage>
</organism>
<dbReference type="PANTHER" id="PTHR36234:SF5">
    <property type="entry name" value="LYSYL ENDOPEPTIDASE"/>
    <property type="match status" value="1"/>
</dbReference>
<reference evidence="5" key="1">
    <citation type="submission" date="2023-07" db="EMBL/GenBank/DDBJ databases">
        <authorList>
            <person name="Yue Y."/>
        </authorList>
    </citation>
    <scope>NUCLEOTIDE SEQUENCE [LARGE SCALE GENOMIC DNA]</scope>
    <source>
        <strain evidence="5">2Y89</strain>
    </source>
</reference>
<evidence type="ECO:0000256" key="2">
    <source>
        <dbReference type="SAM" id="SignalP"/>
    </source>
</evidence>
<dbReference type="InterPro" id="IPR013783">
    <property type="entry name" value="Ig-like_fold"/>
</dbReference>
<evidence type="ECO:0000313" key="5">
    <source>
        <dbReference type="Proteomes" id="UP001198402"/>
    </source>
</evidence>
<protein>
    <submittedName>
        <fullName evidence="4">T9SS type A sorting domain-containing protein</fullName>
    </submittedName>
</protein>
<keyword evidence="5" id="KW-1185">Reference proteome</keyword>
<gene>
    <name evidence="4" type="ORF">LBV24_07720</name>
</gene>
<dbReference type="RefSeq" id="WP_224478034.1">
    <property type="nucleotide sequence ID" value="NZ_JAIUJS010000003.1"/>
</dbReference>
<dbReference type="NCBIfam" id="TIGR04183">
    <property type="entry name" value="Por_Secre_tail"/>
    <property type="match status" value="1"/>
</dbReference>
<dbReference type="Gene3D" id="2.40.10.10">
    <property type="entry name" value="Trypsin-like serine proteases"/>
    <property type="match status" value="2"/>
</dbReference>
<dbReference type="Proteomes" id="UP001198402">
    <property type="component" value="Unassembled WGS sequence"/>
</dbReference>
<accession>A0ABS7XZL3</accession>
<dbReference type="Pfam" id="PF18962">
    <property type="entry name" value="Por_Secre_tail"/>
    <property type="match status" value="1"/>
</dbReference>
<dbReference type="Pfam" id="PF13365">
    <property type="entry name" value="Trypsin_2"/>
    <property type="match status" value="1"/>
</dbReference>
<feature type="signal peptide" evidence="2">
    <location>
        <begin position="1"/>
        <end position="18"/>
    </location>
</feature>
<keyword evidence="1 2" id="KW-0732">Signal</keyword>
<comment type="caution">
    <text evidence="4">The sequence shown here is derived from an EMBL/GenBank/DDBJ whole genome shotgun (WGS) entry which is preliminary data.</text>
</comment>
<evidence type="ECO:0000256" key="1">
    <source>
        <dbReference type="ARBA" id="ARBA00022729"/>
    </source>
</evidence>
<dbReference type="PANTHER" id="PTHR36234">
    <property type="entry name" value="LYSYL ENDOPEPTIDASE"/>
    <property type="match status" value="1"/>
</dbReference>
<dbReference type="SUPFAM" id="SSF50494">
    <property type="entry name" value="Trypsin-like serine proteases"/>
    <property type="match status" value="1"/>
</dbReference>
<dbReference type="InterPro" id="IPR001254">
    <property type="entry name" value="Trypsin_dom"/>
</dbReference>
<dbReference type="InterPro" id="IPR026444">
    <property type="entry name" value="Secre_tail"/>
</dbReference>
<feature type="domain" description="Peptidase S1" evidence="3">
    <location>
        <begin position="179"/>
        <end position="449"/>
    </location>
</feature>
<dbReference type="PROSITE" id="PS50240">
    <property type="entry name" value="TRYPSIN_DOM"/>
    <property type="match status" value="1"/>
</dbReference>
<name>A0ABS7XZL3_9FLAO</name>
<sequence>MKNKLLLLVLCVSAFSFAQIIPDDVKPPSWKQPNEFTASSKPFKLQSFDLKSIQDEDLINDKDKSKPWRFGHELYVDHNFNEIGEWTTLPNGDKVWRMSYTSEGALSLNFFFDVFWIPEGAKLYVYNNEKTDIIRPFTHHNNNPEEVLGTWLVEGDQAWIEYHQPANVFGQAKLTVGSVIHGYRTAETYQKALNDSGACNHDVDCDITPTGADPYGLDTVKENIKKAAGMLVTGNTGFCSGTLVNNTNNDGTPYFMTANHCGFSTGWAFRFNWRSPNPSCGTFTNSTNGSFNQTVSGAVLRANSSQSDMALVEITDTSFFNNNPDVVWVGWNNSTTQTPNVNFGIHHPSGDIQKVCREDDGAYRAVVNFNGNSNTQMWYIDEWELGVTEPGSSGSGLFNENGELIGVLSGGAAACSGTANNGQYDFYGRFGVAWDFGSSASSRLRDWLDPGDTGVTEVGQYPSLETYDNDARTSAGTNDALLCNAGFTPDVTLINPGNLNLTSATVSYYLDAEPSTTINWTGNLATGQSEIVANPVYNSLAPGNHTFTIMVSNPNGVTDENTSNDNFAFSFEVSPEYSTNDIILNITTDNYASETTWEVRNSLGVLISSGGSAYANATTYQETISIPAFDECYTFTILDSFGDGICCGFGSGSYSLEDGDGNVIIAGGDFGASESVLFKALDPLSIDDNSLGDYVSIYPNPVKDELNIRTQNISEVLDYEVVNALGQSVKLGELPVNTLNRISLSELSTGIYFIKLSTATSSFVQKIIKE</sequence>
<dbReference type="InterPro" id="IPR043504">
    <property type="entry name" value="Peptidase_S1_PA_chymotrypsin"/>
</dbReference>
<evidence type="ECO:0000259" key="3">
    <source>
        <dbReference type="PROSITE" id="PS50240"/>
    </source>
</evidence>